<dbReference type="EMBL" id="DVKQ01000060">
    <property type="protein sequence ID" value="HIT37744.1"/>
    <property type="molecule type" value="Genomic_DNA"/>
</dbReference>
<name>A0A9D1GCP1_9FIRM</name>
<comment type="caution">
    <text evidence="1">The sequence shown here is derived from an EMBL/GenBank/DDBJ whole genome shotgun (WGS) entry which is preliminary data.</text>
</comment>
<reference evidence="1" key="2">
    <citation type="journal article" date="2021" name="PeerJ">
        <title>Extensive microbial diversity within the chicken gut microbiome revealed by metagenomics and culture.</title>
        <authorList>
            <person name="Gilroy R."/>
            <person name="Ravi A."/>
            <person name="Getino M."/>
            <person name="Pursley I."/>
            <person name="Horton D.L."/>
            <person name="Alikhan N.F."/>
            <person name="Baker D."/>
            <person name="Gharbi K."/>
            <person name="Hall N."/>
            <person name="Watson M."/>
            <person name="Adriaenssens E.M."/>
            <person name="Foster-Nyarko E."/>
            <person name="Jarju S."/>
            <person name="Secka A."/>
            <person name="Antonio M."/>
            <person name="Oren A."/>
            <person name="Chaudhuri R.R."/>
            <person name="La Ragione R."/>
            <person name="Hildebrand F."/>
            <person name="Pallen M.J."/>
        </authorList>
    </citation>
    <scope>NUCLEOTIDE SEQUENCE</scope>
    <source>
        <strain evidence="1">CHK195-26880</strain>
    </source>
</reference>
<sequence length="87" mass="10220">MWKGGLFIFSEYVKPMEVIVDRIENNLVVVELDKGRVMTYRIDKLPSVKEGDVLTLDSDTKEVFVNKKKTKQRKKKIKKLMDKVFVD</sequence>
<reference evidence="1" key="1">
    <citation type="submission" date="2020-10" db="EMBL/GenBank/DDBJ databases">
        <authorList>
            <person name="Gilroy R."/>
        </authorList>
    </citation>
    <scope>NUCLEOTIDE SEQUENCE</scope>
    <source>
        <strain evidence="1">CHK195-26880</strain>
    </source>
</reference>
<gene>
    <name evidence="1" type="ORF">IAB59_04655</name>
</gene>
<organism evidence="1 2">
    <name type="scientific">Candidatus Onthousia faecipullorum</name>
    <dbReference type="NCBI Taxonomy" id="2840887"/>
    <lineage>
        <taxon>Bacteria</taxon>
        <taxon>Bacillati</taxon>
        <taxon>Bacillota</taxon>
        <taxon>Bacilli</taxon>
        <taxon>Candidatus Onthousia</taxon>
    </lineage>
</organism>
<evidence type="ECO:0000313" key="2">
    <source>
        <dbReference type="Proteomes" id="UP000886833"/>
    </source>
</evidence>
<evidence type="ECO:0000313" key="1">
    <source>
        <dbReference type="EMBL" id="HIT37744.1"/>
    </source>
</evidence>
<dbReference type="InterPro" id="IPR021377">
    <property type="entry name" value="DUF3006"/>
</dbReference>
<dbReference type="AlphaFoldDB" id="A0A9D1GCP1"/>
<proteinExistence type="predicted"/>
<accession>A0A9D1GCP1</accession>
<dbReference type="Pfam" id="PF11213">
    <property type="entry name" value="DUF3006"/>
    <property type="match status" value="1"/>
</dbReference>
<protein>
    <submittedName>
        <fullName evidence="1">DUF3006 domain-containing protein</fullName>
    </submittedName>
</protein>
<dbReference type="Proteomes" id="UP000886833">
    <property type="component" value="Unassembled WGS sequence"/>
</dbReference>